<dbReference type="GO" id="GO:0005524">
    <property type="term" value="F:ATP binding"/>
    <property type="evidence" value="ECO:0007669"/>
    <property type="project" value="UniProtKB-UniRule"/>
</dbReference>
<dbReference type="PaxDb" id="768679-TTX_1696"/>
<evidence type="ECO:0000313" key="6">
    <source>
        <dbReference type="EMBL" id="CCC82317.1"/>
    </source>
</evidence>
<gene>
    <name evidence="6" type="primary">rimK</name>
    <name evidence="6" type="ordered locus">TTX_1696</name>
</gene>
<accession>G4RL72</accession>
<dbReference type="KEGG" id="ttn:TTX_1696"/>
<dbReference type="NCBIfam" id="TIGR00768">
    <property type="entry name" value="rimK_fam"/>
    <property type="match status" value="1"/>
</dbReference>
<dbReference type="PANTHER" id="PTHR21621:SF0">
    <property type="entry name" value="BETA-CITRYLGLUTAMATE SYNTHASE B-RELATED"/>
    <property type="match status" value="1"/>
</dbReference>
<keyword evidence="3 4" id="KW-0067">ATP-binding</keyword>
<evidence type="ECO:0000256" key="4">
    <source>
        <dbReference type="PROSITE-ProRule" id="PRU00409"/>
    </source>
</evidence>
<dbReference type="InterPro" id="IPR013651">
    <property type="entry name" value="ATP-grasp_RimK-type"/>
</dbReference>
<reference evidence="6 7" key="1">
    <citation type="journal article" date="2011" name="PLoS ONE">
        <title>The complete genome sequence of Thermoproteus tenax: a physiologically versatile member of the Crenarchaeota.</title>
        <authorList>
            <person name="Siebers B."/>
            <person name="Zaparty M."/>
            <person name="Raddatz G."/>
            <person name="Tjaden B."/>
            <person name="Albers S.V."/>
            <person name="Bell S.D."/>
            <person name="Blombach F."/>
            <person name="Kletzin A."/>
            <person name="Kyrpides N."/>
            <person name="Lanz C."/>
            <person name="Plagens A."/>
            <person name="Rampp M."/>
            <person name="Rosinus A."/>
            <person name="von Jan M."/>
            <person name="Makarova K.S."/>
            <person name="Klenk H.P."/>
            <person name="Schuster S.C."/>
            <person name="Hensel R."/>
        </authorList>
    </citation>
    <scope>NUCLEOTIDE SEQUENCE [LARGE SCALE GENOMIC DNA]</scope>
    <source>
        <strain evidence="7">ATCC 35583 / DSM 2078 / JCM 9277 / NBRC 100435 / Kra 1</strain>
    </source>
</reference>
<feature type="domain" description="ATP-grasp" evidence="5">
    <location>
        <begin position="113"/>
        <end position="291"/>
    </location>
</feature>
<evidence type="ECO:0000256" key="3">
    <source>
        <dbReference type="ARBA" id="ARBA00022840"/>
    </source>
</evidence>
<dbReference type="HOGENOM" id="CLU_054353_2_0_2"/>
<dbReference type="AlphaFoldDB" id="G4RL72"/>
<dbReference type="InterPro" id="IPR011761">
    <property type="entry name" value="ATP-grasp"/>
</dbReference>
<keyword evidence="2 4" id="KW-0547">Nucleotide-binding</keyword>
<protein>
    <submittedName>
        <fullName evidence="6">Ribosomal protein S6 modification protein</fullName>
    </submittedName>
</protein>
<dbReference type="Gene3D" id="3.40.50.20">
    <property type="match status" value="1"/>
</dbReference>
<proteinExistence type="predicted"/>
<dbReference type="GO" id="GO:0016879">
    <property type="term" value="F:ligase activity, forming carbon-nitrogen bonds"/>
    <property type="evidence" value="ECO:0007669"/>
    <property type="project" value="TreeGrafter"/>
</dbReference>
<dbReference type="Gene3D" id="3.30.1490.20">
    <property type="entry name" value="ATP-grasp fold, A domain"/>
    <property type="match status" value="1"/>
</dbReference>
<dbReference type="PATRIC" id="fig|768679.9.peg.1716"/>
<dbReference type="Gene3D" id="3.30.470.20">
    <property type="entry name" value="ATP-grasp fold, B domain"/>
    <property type="match status" value="1"/>
</dbReference>
<evidence type="ECO:0000256" key="2">
    <source>
        <dbReference type="ARBA" id="ARBA00022741"/>
    </source>
</evidence>
<evidence type="ECO:0000313" key="7">
    <source>
        <dbReference type="Proteomes" id="UP000002654"/>
    </source>
</evidence>
<dbReference type="SUPFAM" id="SSF56059">
    <property type="entry name" value="Glutathione synthetase ATP-binding domain-like"/>
    <property type="match status" value="1"/>
</dbReference>
<evidence type="ECO:0000256" key="1">
    <source>
        <dbReference type="ARBA" id="ARBA00022723"/>
    </source>
</evidence>
<keyword evidence="1" id="KW-0479">Metal-binding</keyword>
<evidence type="ECO:0000259" key="5">
    <source>
        <dbReference type="PROSITE" id="PS50975"/>
    </source>
</evidence>
<dbReference type="Pfam" id="PF08443">
    <property type="entry name" value="RimK"/>
    <property type="match status" value="1"/>
</dbReference>
<dbReference type="Proteomes" id="UP000002654">
    <property type="component" value="Chromosome"/>
</dbReference>
<dbReference type="eggNOG" id="arCOG01589">
    <property type="taxonomic scope" value="Archaea"/>
</dbReference>
<keyword evidence="7" id="KW-1185">Reference proteome</keyword>
<dbReference type="STRING" id="768679.TTX_1696"/>
<dbReference type="PROSITE" id="PS50975">
    <property type="entry name" value="ATP_GRASP"/>
    <property type="match status" value="1"/>
</dbReference>
<dbReference type="InterPro" id="IPR004666">
    <property type="entry name" value="Rp_bS6_RimK/Lys_biosynth_LsyX"/>
</dbReference>
<dbReference type="PANTHER" id="PTHR21621">
    <property type="entry name" value="RIBOSOMAL PROTEIN S6 MODIFICATION PROTEIN"/>
    <property type="match status" value="1"/>
</dbReference>
<name>G4RL72_THETK</name>
<dbReference type="EMBL" id="FN869859">
    <property type="protein sequence ID" value="CCC82317.1"/>
    <property type="molecule type" value="Genomic_DNA"/>
</dbReference>
<sequence length="295" mass="32923">MGPPVETIVVAESQIPDEPTRDIILELKRRGIPQRYVPIQRLSIKIDSDGVYVETRRGPLRPDVVVIRGIGFLLDANTMIRRVTTLEILEGEGAVAINPVRSLLASRDKLKSLYILSRSKVPVPPTIVTEDLYYAYNAVKSLETVVIKPIQGSRGFGAMLFSDPDLAFQVMRTLLLTHNPLYVQKYVQKPNRDIRAIVVDGRVIGCMYRISNIWKTNIAQGARAEPCKPTPDLEDIAIRATRALGLVYSGVDIGETRDGYVVFEVNASPDWRGFKSSTGVNPAQYIVDYISNIKR</sequence>
<dbReference type="GO" id="GO:0005737">
    <property type="term" value="C:cytoplasm"/>
    <property type="evidence" value="ECO:0007669"/>
    <property type="project" value="TreeGrafter"/>
</dbReference>
<dbReference type="InterPro" id="IPR013815">
    <property type="entry name" value="ATP_grasp_subdomain_1"/>
</dbReference>
<organism evidence="6 7">
    <name type="scientific">Thermoproteus tenax (strain ATCC 35583 / DSM 2078 / JCM 9277 / NBRC 100435 / Kra 1)</name>
    <dbReference type="NCBI Taxonomy" id="768679"/>
    <lineage>
        <taxon>Archaea</taxon>
        <taxon>Thermoproteota</taxon>
        <taxon>Thermoprotei</taxon>
        <taxon>Thermoproteales</taxon>
        <taxon>Thermoproteaceae</taxon>
        <taxon>Thermoproteus</taxon>
    </lineage>
</organism>
<dbReference type="GO" id="GO:0046872">
    <property type="term" value="F:metal ion binding"/>
    <property type="evidence" value="ECO:0007669"/>
    <property type="project" value="UniProtKB-KW"/>
</dbReference>